<dbReference type="NCBIfam" id="TIGR00964">
    <property type="entry name" value="secE_bact"/>
    <property type="match status" value="1"/>
</dbReference>
<accession>A0A2H0QWY8</accession>
<protein>
    <recommendedName>
        <fullName evidence="9">Protein translocase subunit SecE</fullName>
    </recommendedName>
</protein>
<dbReference type="AlphaFoldDB" id="A0A2H0QWY8"/>
<keyword evidence="8 9" id="KW-0472">Membrane</keyword>
<keyword evidence="2 9" id="KW-0813">Transport</keyword>
<dbReference type="GO" id="GO:0043952">
    <property type="term" value="P:protein transport by the Sec complex"/>
    <property type="evidence" value="ECO:0007669"/>
    <property type="project" value="UniProtKB-UniRule"/>
</dbReference>
<reference evidence="10 11" key="1">
    <citation type="submission" date="2017-09" db="EMBL/GenBank/DDBJ databases">
        <title>Depth-based differentiation of microbial function through sediment-hosted aquifers and enrichment of novel symbionts in the deep terrestrial subsurface.</title>
        <authorList>
            <person name="Probst A.J."/>
            <person name="Ladd B."/>
            <person name="Jarett J.K."/>
            <person name="Geller-Mcgrath D.E."/>
            <person name="Sieber C.M."/>
            <person name="Emerson J.B."/>
            <person name="Anantharaman K."/>
            <person name="Thomas B.C."/>
            <person name="Malmstrom R."/>
            <person name="Stieglmeier M."/>
            <person name="Klingl A."/>
            <person name="Woyke T."/>
            <person name="Ryan C.M."/>
            <person name="Banfield J.F."/>
        </authorList>
    </citation>
    <scope>NUCLEOTIDE SEQUENCE [LARGE SCALE GENOMIC DNA]</scope>
    <source>
        <strain evidence="10">CG10_big_fil_rev_8_21_14_0_10_42_12</strain>
    </source>
</reference>
<dbReference type="GO" id="GO:0005886">
    <property type="term" value="C:plasma membrane"/>
    <property type="evidence" value="ECO:0007669"/>
    <property type="project" value="UniProtKB-SubCell"/>
</dbReference>
<keyword evidence="6 9" id="KW-1133">Transmembrane helix</keyword>
<proteinExistence type="inferred from homology"/>
<evidence type="ECO:0000256" key="3">
    <source>
        <dbReference type="ARBA" id="ARBA00022475"/>
    </source>
</evidence>
<keyword evidence="5 9" id="KW-0653">Protein transport</keyword>
<evidence type="ECO:0000256" key="9">
    <source>
        <dbReference type="HAMAP-Rule" id="MF_00422"/>
    </source>
</evidence>
<dbReference type="InterPro" id="IPR005807">
    <property type="entry name" value="SecE_bac"/>
</dbReference>
<dbReference type="PROSITE" id="PS01067">
    <property type="entry name" value="SECE_SEC61G"/>
    <property type="match status" value="1"/>
</dbReference>
<gene>
    <name evidence="9" type="primary">secE</name>
    <name evidence="10" type="ORF">COV34_00460</name>
</gene>
<dbReference type="PANTHER" id="PTHR33910">
    <property type="entry name" value="PROTEIN TRANSLOCASE SUBUNIT SECE"/>
    <property type="match status" value="1"/>
</dbReference>
<comment type="function">
    <text evidence="9">Essential subunit of the Sec protein translocation channel SecYEG. Clamps together the 2 halves of SecY. May contact the channel plug during translocation.</text>
</comment>
<keyword evidence="4 9" id="KW-0812">Transmembrane</keyword>
<dbReference type="Pfam" id="PF00584">
    <property type="entry name" value="SecE"/>
    <property type="match status" value="1"/>
</dbReference>
<dbReference type="PANTHER" id="PTHR33910:SF1">
    <property type="entry name" value="PROTEIN TRANSLOCASE SUBUNIT SECE"/>
    <property type="match status" value="1"/>
</dbReference>
<keyword evidence="7 9" id="KW-0811">Translocation</keyword>
<dbReference type="GO" id="GO:0009306">
    <property type="term" value="P:protein secretion"/>
    <property type="evidence" value="ECO:0007669"/>
    <property type="project" value="UniProtKB-UniRule"/>
</dbReference>
<dbReference type="EMBL" id="PCXL01000008">
    <property type="protein sequence ID" value="PIR38777.1"/>
    <property type="molecule type" value="Genomic_DNA"/>
</dbReference>
<evidence type="ECO:0000256" key="2">
    <source>
        <dbReference type="ARBA" id="ARBA00022448"/>
    </source>
</evidence>
<dbReference type="HAMAP" id="MF_00422">
    <property type="entry name" value="SecE"/>
    <property type="match status" value="1"/>
</dbReference>
<organism evidence="10 11">
    <name type="scientific">Candidatus Zambryskibacteria bacterium CG10_big_fil_rev_8_21_14_0_10_42_12</name>
    <dbReference type="NCBI Taxonomy" id="1975115"/>
    <lineage>
        <taxon>Bacteria</taxon>
        <taxon>Candidatus Zambryskiibacteriota</taxon>
    </lineage>
</organism>
<dbReference type="InterPro" id="IPR038379">
    <property type="entry name" value="SecE_sf"/>
</dbReference>
<keyword evidence="3 9" id="KW-1003">Cell membrane</keyword>
<dbReference type="Proteomes" id="UP000231333">
    <property type="component" value="Unassembled WGS sequence"/>
</dbReference>
<comment type="subcellular location">
    <subcellularLocation>
        <location evidence="9">Cell membrane</location>
        <topology evidence="9">Single-pass membrane protein</topology>
    </subcellularLocation>
    <subcellularLocation>
        <location evidence="1">Membrane</location>
    </subcellularLocation>
</comment>
<comment type="caution">
    <text evidence="10">The sequence shown here is derived from an EMBL/GenBank/DDBJ whole genome shotgun (WGS) entry which is preliminary data.</text>
</comment>
<dbReference type="InterPro" id="IPR001901">
    <property type="entry name" value="Translocase_SecE/Sec61-g"/>
</dbReference>
<sequence>MGIINYIKETQAEAQKVSWPTRKQTTWLSAIVIIVSILVALYLGLFDFIFARLLGGFVL</sequence>
<dbReference type="Gene3D" id="1.20.5.1030">
    <property type="entry name" value="Preprotein translocase secy subunit"/>
    <property type="match status" value="1"/>
</dbReference>
<evidence type="ECO:0000256" key="8">
    <source>
        <dbReference type="ARBA" id="ARBA00023136"/>
    </source>
</evidence>
<evidence type="ECO:0000256" key="7">
    <source>
        <dbReference type="ARBA" id="ARBA00023010"/>
    </source>
</evidence>
<evidence type="ECO:0000256" key="5">
    <source>
        <dbReference type="ARBA" id="ARBA00022927"/>
    </source>
</evidence>
<dbReference type="GO" id="GO:0065002">
    <property type="term" value="P:intracellular protein transmembrane transport"/>
    <property type="evidence" value="ECO:0007669"/>
    <property type="project" value="UniProtKB-UniRule"/>
</dbReference>
<dbReference type="GO" id="GO:0008320">
    <property type="term" value="F:protein transmembrane transporter activity"/>
    <property type="evidence" value="ECO:0007669"/>
    <property type="project" value="UniProtKB-UniRule"/>
</dbReference>
<comment type="similarity">
    <text evidence="9">Belongs to the SecE/SEC61-gamma family.</text>
</comment>
<evidence type="ECO:0000256" key="1">
    <source>
        <dbReference type="ARBA" id="ARBA00004370"/>
    </source>
</evidence>
<evidence type="ECO:0000256" key="4">
    <source>
        <dbReference type="ARBA" id="ARBA00022692"/>
    </source>
</evidence>
<dbReference type="GO" id="GO:0006605">
    <property type="term" value="P:protein targeting"/>
    <property type="evidence" value="ECO:0007669"/>
    <property type="project" value="UniProtKB-UniRule"/>
</dbReference>
<name>A0A2H0QWY8_9BACT</name>
<evidence type="ECO:0000313" key="11">
    <source>
        <dbReference type="Proteomes" id="UP000231333"/>
    </source>
</evidence>
<feature type="transmembrane region" description="Helical" evidence="9">
    <location>
        <begin position="27"/>
        <end position="50"/>
    </location>
</feature>
<evidence type="ECO:0000313" key="10">
    <source>
        <dbReference type="EMBL" id="PIR38777.1"/>
    </source>
</evidence>
<evidence type="ECO:0000256" key="6">
    <source>
        <dbReference type="ARBA" id="ARBA00022989"/>
    </source>
</evidence>
<comment type="subunit">
    <text evidence="9">Component of the Sec protein translocase complex. Heterotrimer consisting of SecY, SecE and SecG subunits. The heterotrimers can form oligomers, although 1 heterotrimer is thought to be able to translocate proteins. Interacts with the ribosome. Interacts with SecDF, and other proteins may be involved. Interacts with SecA.</text>
</comment>